<gene>
    <name evidence="6" type="primary">MTDH</name>
</gene>
<feature type="transmembrane region" description="Helical" evidence="4">
    <location>
        <begin position="50"/>
        <end position="78"/>
    </location>
</feature>
<dbReference type="Pfam" id="PF15686">
    <property type="entry name" value="LYRIC"/>
    <property type="match status" value="1"/>
</dbReference>
<feature type="compositionally biased region" description="Basic and acidic residues" evidence="3">
    <location>
        <begin position="109"/>
        <end position="127"/>
    </location>
</feature>
<protein>
    <submittedName>
        <fullName evidence="6">Protein LYRIC isoform X4</fullName>
    </submittedName>
</protein>
<keyword evidence="2" id="KW-0539">Nucleus</keyword>
<dbReference type="GO" id="GO:0005634">
    <property type="term" value="C:nucleus"/>
    <property type="evidence" value="ECO:0007669"/>
    <property type="project" value="UniProtKB-SubCell"/>
</dbReference>
<evidence type="ECO:0000313" key="5">
    <source>
        <dbReference type="Proteomes" id="UP000694851"/>
    </source>
</evidence>
<name>A0A8B7RF11_HIPAR</name>
<evidence type="ECO:0000256" key="4">
    <source>
        <dbReference type="SAM" id="Phobius"/>
    </source>
</evidence>
<feature type="compositionally biased region" description="Basic residues" evidence="3">
    <location>
        <begin position="160"/>
        <end position="169"/>
    </location>
</feature>
<accession>A0A8B7RF11</accession>
<dbReference type="CTD" id="92140"/>
<dbReference type="Proteomes" id="UP000694851">
    <property type="component" value="Unplaced"/>
</dbReference>
<evidence type="ECO:0000256" key="3">
    <source>
        <dbReference type="SAM" id="MobiDB-lite"/>
    </source>
</evidence>
<dbReference type="PANTHER" id="PTHR23251">
    <property type="entry name" value="LYSINE-RICH CEACAM1 CO-ISOLATED PROTEIN LYRIC PROTEIN"/>
    <property type="match status" value="1"/>
</dbReference>
<reference evidence="6" key="1">
    <citation type="submission" date="2025-08" db="UniProtKB">
        <authorList>
            <consortium name="RefSeq"/>
        </authorList>
    </citation>
    <scope>IDENTIFICATION</scope>
    <source>
        <tissue evidence="6">Muscle</tissue>
    </source>
</reference>
<feature type="region of interest" description="Disordered" evidence="3">
    <location>
        <begin position="79"/>
        <end position="225"/>
    </location>
</feature>
<evidence type="ECO:0000256" key="2">
    <source>
        <dbReference type="ARBA" id="ARBA00023242"/>
    </source>
</evidence>
<dbReference type="GO" id="GO:0043123">
    <property type="term" value="P:positive regulation of canonical NF-kappaB signal transduction"/>
    <property type="evidence" value="ECO:0007669"/>
    <property type="project" value="InterPro"/>
</dbReference>
<dbReference type="InterPro" id="IPR031402">
    <property type="entry name" value="LYRIC"/>
</dbReference>
<comment type="subcellular location">
    <subcellularLocation>
        <location evidence="1">Nucleus</location>
    </subcellularLocation>
</comment>
<dbReference type="RefSeq" id="XP_019498090.1">
    <property type="nucleotide sequence ID" value="XM_019642545.1"/>
</dbReference>
<feature type="compositionally biased region" description="Polar residues" evidence="3">
    <location>
        <begin position="317"/>
        <end position="330"/>
    </location>
</feature>
<keyword evidence="5" id="KW-1185">Reference proteome</keyword>
<dbReference type="InterPro" id="IPR052305">
    <property type="entry name" value="TransReg_TumorExp"/>
</dbReference>
<evidence type="ECO:0000313" key="6">
    <source>
        <dbReference type="RefSeq" id="XP_019498090.1"/>
    </source>
</evidence>
<keyword evidence="4" id="KW-1133">Transmembrane helix</keyword>
<dbReference type="GO" id="GO:0003712">
    <property type="term" value="F:transcription coregulator activity"/>
    <property type="evidence" value="ECO:0007669"/>
    <property type="project" value="TreeGrafter"/>
</dbReference>
<organism evidence="5 6">
    <name type="scientific">Hipposideros armiger</name>
    <name type="common">Great Himalayan leaf-nosed bat</name>
    <dbReference type="NCBI Taxonomy" id="186990"/>
    <lineage>
        <taxon>Eukaryota</taxon>
        <taxon>Metazoa</taxon>
        <taxon>Chordata</taxon>
        <taxon>Craniata</taxon>
        <taxon>Vertebrata</taxon>
        <taxon>Euteleostomi</taxon>
        <taxon>Mammalia</taxon>
        <taxon>Eutheria</taxon>
        <taxon>Laurasiatheria</taxon>
        <taxon>Chiroptera</taxon>
        <taxon>Yinpterochiroptera</taxon>
        <taxon>Rhinolophoidea</taxon>
        <taxon>Hipposideridae</taxon>
        <taxon>Hipposideros</taxon>
    </lineage>
</organism>
<dbReference type="GO" id="GO:0045766">
    <property type="term" value="P:positive regulation of angiogenesis"/>
    <property type="evidence" value="ECO:0007669"/>
    <property type="project" value="InterPro"/>
</dbReference>
<feature type="compositionally biased region" description="Basic residues" evidence="3">
    <location>
        <begin position="198"/>
        <end position="208"/>
    </location>
</feature>
<dbReference type="GO" id="GO:0043066">
    <property type="term" value="P:negative regulation of apoptotic process"/>
    <property type="evidence" value="ECO:0007669"/>
    <property type="project" value="InterPro"/>
</dbReference>
<dbReference type="GO" id="GO:0051059">
    <property type="term" value="F:NF-kappaB binding"/>
    <property type="evidence" value="ECO:0007669"/>
    <property type="project" value="TreeGrafter"/>
</dbReference>
<sequence>MAARSWPDELAQQAEEGSARLREMLSVGLGFLRTELGLDLGLEPKRYPGWVILVGTGALGLLLLFLLCYGWAAACAGARKKRRSPPRKREEAAAAPAPAPDDLVLLKTLRSDEQKKKSKKKLTEKPKPNGRTVEVAEEEVVRTPRSVTAKQPLETDKKNEKSKKNKKKSKSDAKAVQNSSRHDGKEVDEGAWETKISHREKRQQRKRDKVQTDSGSLDSAIPGIDNTITATTEQLTTASFPVGSKKNKGDSHLNVQVSNFKSGKGDSALQGLNENLTVNGGGWNEKAVKLSSQISAGEEKWNSVSPASAGKRKTEPSAWSQDTGDANTNGKDWGRSWSDRSIFSGIAAWSSVDRGMNTSEQNSASFASLTLNSAVSGSTAEPVSQSTTSDYQWDVSRNQPYIDDEWSGLNGLSSADPSSDWNAPAEEWGNWVDEERASLLKAQEPIPADQKARPSTSKKITTHFIPILT</sequence>
<evidence type="ECO:0000256" key="1">
    <source>
        <dbReference type="ARBA" id="ARBA00004123"/>
    </source>
</evidence>
<keyword evidence="4" id="KW-0812">Transmembrane</keyword>
<feature type="region of interest" description="Disordered" evidence="3">
    <location>
        <begin position="294"/>
        <end position="334"/>
    </location>
</feature>
<dbReference type="GO" id="GO:0006357">
    <property type="term" value="P:regulation of transcription by RNA polymerase II"/>
    <property type="evidence" value="ECO:0007669"/>
    <property type="project" value="TreeGrafter"/>
</dbReference>
<dbReference type="AlphaFoldDB" id="A0A8B7RF11"/>
<dbReference type="OrthoDB" id="8918651at2759"/>
<dbReference type="PANTHER" id="PTHR23251:SF0">
    <property type="entry name" value="PROTEIN LYRIC"/>
    <property type="match status" value="1"/>
</dbReference>
<proteinExistence type="predicted"/>
<dbReference type="GeneID" id="109382798"/>
<keyword evidence="4" id="KW-0472">Membrane</keyword>